<protein>
    <recommendedName>
        <fullName evidence="4">Glycosyltransferase</fullName>
        <ecNumber evidence="4">2.4.1.-</ecNumber>
    </recommendedName>
</protein>
<feature type="domain" description="Glycosyltransferase N-terminal" evidence="6">
    <location>
        <begin position="16"/>
        <end position="244"/>
    </location>
</feature>
<dbReference type="Pfam" id="PF26168">
    <property type="entry name" value="Glyco_transf_N"/>
    <property type="match status" value="1"/>
</dbReference>
<accession>A0A0K0M7E7</accession>
<evidence type="ECO:0000313" key="7">
    <source>
        <dbReference type="EMBL" id="AJP06364.1"/>
    </source>
</evidence>
<keyword evidence="5" id="KW-0175">Coiled coil</keyword>
<evidence type="ECO:0000256" key="2">
    <source>
        <dbReference type="ARBA" id="ARBA00022679"/>
    </source>
</evidence>
<name>A0A0K0M7E7_PINTB</name>
<evidence type="ECO:0000256" key="3">
    <source>
        <dbReference type="RuleBase" id="RU003718"/>
    </source>
</evidence>
<dbReference type="FunFam" id="3.40.50.2000:FF:000063">
    <property type="entry name" value="Glycosyltransferase"/>
    <property type="match status" value="1"/>
</dbReference>
<dbReference type="InterPro" id="IPR035595">
    <property type="entry name" value="UDP_glycos_trans_CS"/>
</dbReference>
<dbReference type="EC" id="2.4.1.-" evidence="4"/>
<dbReference type="PANTHER" id="PTHR48044:SF22">
    <property type="entry name" value="GLYCOSYLTRANSFERASE"/>
    <property type="match status" value="1"/>
</dbReference>
<dbReference type="InterPro" id="IPR002213">
    <property type="entry name" value="UDP_glucos_trans"/>
</dbReference>
<evidence type="ECO:0000256" key="5">
    <source>
        <dbReference type="SAM" id="Coils"/>
    </source>
</evidence>
<dbReference type="GO" id="GO:0008194">
    <property type="term" value="F:UDP-glycosyltransferase activity"/>
    <property type="evidence" value="ECO:0007669"/>
    <property type="project" value="InterPro"/>
</dbReference>
<keyword evidence="3" id="KW-0328">Glycosyltransferase</keyword>
<keyword evidence="2 3" id="KW-0808">Transferase</keyword>
<dbReference type="PANTHER" id="PTHR48044">
    <property type="entry name" value="GLYCOSYLTRANSFERASE"/>
    <property type="match status" value="1"/>
</dbReference>
<reference evidence="7" key="1">
    <citation type="submission" date="2014-04" db="EMBL/GenBank/DDBJ databases">
        <title>The genes involved in the male and female cone development in Pinus tabuliformis.</title>
        <authorList>
            <person name="Niu S."/>
            <person name="Li W."/>
            <person name="Chen X."/>
        </authorList>
    </citation>
    <scope>NUCLEOTIDE SEQUENCE</scope>
</reference>
<evidence type="ECO:0000256" key="4">
    <source>
        <dbReference type="RuleBase" id="RU362057"/>
    </source>
</evidence>
<dbReference type="EMBL" id="KJ711119">
    <property type="protein sequence ID" value="AJP06364.1"/>
    <property type="molecule type" value="mRNA"/>
</dbReference>
<dbReference type="CDD" id="cd03784">
    <property type="entry name" value="GT1_Gtf-like"/>
    <property type="match status" value="1"/>
</dbReference>
<organism evidence="7">
    <name type="scientific">Pinus tabuliformis</name>
    <name type="common">Chinese red pine</name>
    <name type="synonym">Pinus leucosperma</name>
    <dbReference type="NCBI Taxonomy" id="88731"/>
    <lineage>
        <taxon>Eukaryota</taxon>
        <taxon>Viridiplantae</taxon>
        <taxon>Streptophyta</taxon>
        <taxon>Embryophyta</taxon>
        <taxon>Tracheophyta</taxon>
        <taxon>Spermatophyta</taxon>
        <taxon>Pinopsida</taxon>
        <taxon>Pinidae</taxon>
        <taxon>Conifers I</taxon>
        <taxon>Pinales</taxon>
        <taxon>Pinaceae</taxon>
        <taxon>Pinus</taxon>
        <taxon>Pinus subgen. Pinus</taxon>
    </lineage>
</organism>
<sequence>MDSTNLGSSLAVRRHEIQVVMVPLPVQGHLNQLLHLSRAIAARGLNVLFVSTSTHIHQARHRVQGWNPDNFSIRFHELPVPSFPDAQADPENTEHMFPVHLIPVLEALEGYLREPFDRLMQNLCMSHMKGIVIVHDPLLGWVQTVAAKYESPAYVFNCVSAFFSAVSQNVTEFPECVVSVKRCFPERFINYISRQADCIRMATGHLVNSFRFLESQFLDALLDLERQPEDHGQNRLWAVGPLLPQSIWTGKKGNSDVGSCLRWLDGQAPGSVVYVSFGTMSSLSRQQLLELARGLEASQRPFLWVVGVADRARSTALNETQMDWISELLPEGYESRIAGRGLLVKNWAPQLDILSHESTGGFVTHCGWNSTLEGISAGVPMVGWPLHSDQYANSILVARKLKVGVEVKNWMKADEYELVTAEEVEKAIRRVMGEDEEAREMRRRAKEFKEAARRAVGKEGSSCNELESFINHFTFILNEQNSTGRRMV</sequence>
<dbReference type="SUPFAM" id="SSF53756">
    <property type="entry name" value="UDP-Glycosyltransferase/glycogen phosphorylase"/>
    <property type="match status" value="1"/>
</dbReference>
<dbReference type="AlphaFoldDB" id="A0A0K0M7E7"/>
<dbReference type="InterPro" id="IPR058980">
    <property type="entry name" value="Glyco_transf_N"/>
</dbReference>
<dbReference type="Gene3D" id="3.40.50.2000">
    <property type="entry name" value="Glycogen Phosphorylase B"/>
    <property type="match status" value="2"/>
</dbReference>
<comment type="similarity">
    <text evidence="1 3">Belongs to the UDP-glycosyltransferase family.</text>
</comment>
<dbReference type="PROSITE" id="PS00375">
    <property type="entry name" value="UDPGT"/>
    <property type="match status" value="1"/>
</dbReference>
<evidence type="ECO:0000259" key="6">
    <source>
        <dbReference type="Pfam" id="PF26168"/>
    </source>
</evidence>
<dbReference type="GO" id="GO:1901137">
    <property type="term" value="P:carbohydrate derivative biosynthetic process"/>
    <property type="evidence" value="ECO:0007669"/>
    <property type="project" value="UniProtKB-ARBA"/>
</dbReference>
<feature type="coiled-coil region" evidence="5">
    <location>
        <begin position="424"/>
        <end position="451"/>
    </location>
</feature>
<dbReference type="Pfam" id="PF00201">
    <property type="entry name" value="UDPGT"/>
    <property type="match status" value="1"/>
</dbReference>
<proteinExistence type="evidence at transcript level"/>
<evidence type="ECO:0000256" key="1">
    <source>
        <dbReference type="ARBA" id="ARBA00009995"/>
    </source>
</evidence>